<evidence type="ECO:0000313" key="3">
    <source>
        <dbReference type="Proteomes" id="UP001276659"/>
    </source>
</evidence>
<dbReference type="SUPFAM" id="SSF48239">
    <property type="entry name" value="Terpenoid cyclases/Protein prenyltransferases"/>
    <property type="match status" value="1"/>
</dbReference>
<dbReference type="PANTHER" id="PTHR31739:SF25">
    <property type="entry name" value="(E,E)-GERANYLLINALOOL SYNTHASE"/>
    <property type="match status" value="1"/>
</dbReference>
<keyword evidence="3" id="KW-1185">Reference proteome</keyword>
<dbReference type="InterPro" id="IPR008930">
    <property type="entry name" value="Terpenoid_cyclase/PrenylTrfase"/>
</dbReference>
<organism evidence="2 3">
    <name type="scientific">Lepraria neglecta</name>
    <dbReference type="NCBI Taxonomy" id="209136"/>
    <lineage>
        <taxon>Eukaryota</taxon>
        <taxon>Fungi</taxon>
        <taxon>Dikarya</taxon>
        <taxon>Ascomycota</taxon>
        <taxon>Pezizomycotina</taxon>
        <taxon>Lecanoromycetes</taxon>
        <taxon>OSLEUM clade</taxon>
        <taxon>Lecanoromycetidae</taxon>
        <taxon>Lecanorales</taxon>
        <taxon>Lecanorineae</taxon>
        <taxon>Stereocaulaceae</taxon>
        <taxon>Lepraria</taxon>
    </lineage>
</organism>
<gene>
    <name evidence="2" type="ORF">OEA41_003616</name>
</gene>
<dbReference type="InterPro" id="IPR050148">
    <property type="entry name" value="Terpene_synthase-like"/>
</dbReference>
<protein>
    <recommendedName>
        <fullName evidence="4">Ent-kaurene synthase</fullName>
    </recommendedName>
</protein>
<dbReference type="GO" id="GO:0010333">
    <property type="term" value="F:terpene synthase activity"/>
    <property type="evidence" value="ECO:0007669"/>
    <property type="project" value="InterPro"/>
</dbReference>
<sequence>MQDANSTLDSDARQLLDTLANSFNDTYGFGSFTVSIYDTAWVSLVAEKIDGHTCWLFPTTFTYVLARQSSDGSWDSDRSEIDGILNTLAALLSLEKHRALPLLSKGREAGDLDDRIARATSFLRHALQNWNVNASKHVSFEILVLGLLDKLEEFSVRSEFGEREQLVAIRNRKMAKFDPLTLYGNSASTALHSLEALTGRVDFDRMRHRKVFGSMMASPASTSAYLMNSSIWDDEAEAYLRHVITAGMGKNSGGVPSAFPTTLFEITWVVSTLLESGFSQEVLGVDRLTKLVDIVGRAFDAEEGLIGFGRSPSPGHMVRKYEAKTHFKTYTTERDASFSTNCNVLKALLHVKPRPSQWLRQIGKLVSFICDQWWKTNGSVEDKWAAVRILKIQNADVSWGKIHSREETAYASLALAELACLPPLLPLNSEVKEAIRRGREFLAKESSTANSPDYLWIEKVTYGLSTVSRAYVLAVRNIPMSDYYFGDRLKQLCAVPMGKVAHSIKFFTKLPLFAQSPNWKVESALIESYLYLPQLKRVQLDVFSEQDWDKFKYFDYIPFSWIGPNYLNTTPLGPALQFDMMVFSLLVYQADEHMEVVIGPKFAGRLNIVKDIIESIFDNLDGNHQSNGCVRICNGERPKKRRNLDGGRSQVNGYAASEPYEVKLENGRRDGAEVKRTLRGFVKFVLKHPGIRPAQEAQIQQLHHEMKTFPVAHVTQLEDNERLSKQGDIHGGDSSSVFESPSSFFYWVHHTSSDHTSCPFAFAFLTCQISQGKETFEIAEGKYCAHAICSHLAVMCRMYNDHGSLKRDREEANLNSINFPEFGSRESRGSDQDLKDRLFRLASYERKCLELAQSELEKVADPMIMRTMRTFCDVTDMYGQMYVLRDLTQKIVSGDGAIKRKSVDGEDINIEYFQ</sequence>
<evidence type="ECO:0008006" key="4">
    <source>
        <dbReference type="Google" id="ProtNLM"/>
    </source>
</evidence>
<dbReference type="GO" id="GO:0016102">
    <property type="term" value="P:diterpenoid biosynthetic process"/>
    <property type="evidence" value="ECO:0007669"/>
    <property type="project" value="TreeGrafter"/>
</dbReference>
<comment type="similarity">
    <text evidence="1">Belongs to the terpene synthase family.</text>
</comment>
<dbReference type="AlphaFoldDB" id="A0AAD9Z837"/>
<comment type="caution">
    <text evidence="2">The sequence shown here is derived from an EMBL/GenBank/DDBJ whole genome shotgun (WGS) entry which is preliminary data.</text>
</comment>
<name>A0AAD9Z837_9LECA</name>
<dbReference type="Proteomes" id="UP001276659">
    <property type="component" value="Unassembled WGS sequence"/>
</dbReference>
<dbReference type="GO" id="GO:0000287">
    <property type="term" value="F:magnesium ion binding"/>
    <property type="evidence" value="ECO:0007669"/>
    <property type="project" value="TreeGrafter"/>
</dbReference>
<accession>A0AAD9Z837</accession>
<evidence type="ECO:0000313" key="2">
    <source>
        <dbReference type="EMBL" id="KAK3171532.1"/>
    </source>
</evidence>
<dbReference type="Gene3D" id="1.50.10.160">
    <property type="match status" value="1"/>
</dbReference>
<reference evidence="2" key="1">
    <citation type="submission" date="2022-11" db="EMBL/GenBank/DDBJ databases">
        <title>Chromosomal genome sequence assembly and mating type (MAT) locus characterization of the leprose asexual lichenized fungus Lepraria neglecta (Nyl.) Erichsen.</title>
        <authorList>
            <person name="Allen J.L."/>
            <person name="Pfeffer B."/>
        </authorList>
    </citation>
    <scope>NUCLEOTIDE SEQUENCE</scope>
    <source>
        <strain evidence="2">Allen 5258</strain>
    </source>
</reference>
<dbReference type="PANTHER" id="PTHR31739">
    <property type="entry name" value="ENT-COPALYL DIPHOSPHATE SYNTHASE, CHLOROPLASTIC"/>
    <property type="match status" value="1"/>
</dbReference>
<proteinExistence type="inferred from homology"/>
<dbReference type="EMBL" id="JASNWA010000008">
    <property type="protein sequence ID" value="KAK3171532.1"/>
    <property type="molecule type" value="Genomic_DNA"/>
</dbReference>
<evidence type="ECO:0000256" key="1">
    <source>
        <dbReference type="ARBA" id="ARBA00006333"/>
    </source>
</evidence>